<dbReference type="GO" id="GO:0005507">
    <property type="term" value="F:copper ion binding"/>
    <property type="evidence" value="ECO:0007669"/>
    <property type="project" value="InterPro"/>
</dbReference>
<dbReference type="RefSeq" id="WP_064031473.1">
    <property type="nucleotide sequence ID" value="NZ_LUUK01000221.1"/>
</dbReference>
<gene>
    <name evidence="12" type="ORF">A1355_14550</name>
</gene>
<dbReference type="PANTHER" id="PTHR48267">
    <property type="entry name" value="CUPREDOXIN SUPERFAMILY PROTEIN"/>
    <property type="match status" value="1"/>
</dbReference>
<evidence type="ECO:0000256" key="3">
    <source>
        <dbReference type="ARBA" id="ARBA00022729"/>
    </source>
</evidence>
<dbReference type="GO" id="GO:0016491">
    <property type="term" value="F:oxidoreductase activity"/>
    <property type="evidence" value="ECO:0007669"/>
    <property type="project" value="UniProtKB-KW"/>
</dbReference>
<dbReference type="Pfam" id="PF07731">
    <property type="entry name" value="Cu-oxidase_2"/>
    <property type="match status" value="1"/>
</dbReference>
<comment type="catalytic activity">
    <reaction evidence="9">
        <text>4 Cu(+) + O2 + 4 H(+) = 4 Cu(2+) + 2 H2O</text>
        <dbReference type="Rhea" id="RHEA:30083"/>
        <dbReference type="ChEBI" id="CHEBI:15377"/>
        <dbReference type="ChEBI" id="CHEBI:15378"/>
        <dbReference type="ChEBI" id="CHEBI:15379"/>
        <dbReference type="ChEBI" id="CHEBI:29036"/>
        <dbReference type="ChEBI" id="CHEBI:49552"/>
        <dbReference type="EC" id="1.16.3.4"/>
    </reaction>
    <physiologicalReaction direction="left-to-right" evidence="9">
        <dbReference type="Rhea" id="RHEA:30084"/>
    </physiologicalReaction>
</comment>
<dbReference type="CDD" id="cd13852">
    <property type="entry name" value="CuRO_1_McoP_like"/>
    <property type="match status" value="1"/>
</dbReference>
<dbReference type="InterPro" id="IPR011706">
    <property type="entry name" value="Cu-oxidase_C"/>
</dbReference>
<dbReference type="OrthoDB" id="9757546at2"/>
<proteinExistence type="predicted"/>
<name>A0A177N3G9_9GAMM</name>
<evidence type="ECO:0000259" key="11">
    <source>
        <dbReference type="Pfam" id="PF07732"/>
    </source>
</evidence>
<dbReference type="InterPro" id="IPR006311">
    <property type="entry name" value="TAT_signal"/>
</dbReference>
<dbReference type="Proteomes" id="UP000077628">
    <property type="component" value="Unassembled WGS sequence"/>
</dbReference>
<protein>
    <recommendedName>
        <fullName evidence="6">Multicopper oxidase CueO</fullName>
        <ecNumber evidence="5">1.16.3.4</ecNumber>
    </recommendedName>
    <alternativeName>
        <fullName evidence="7">Copper efflux oxidase</fullName>
    </alternativeName>
    <alternativeName>
        <fullName evidence="8">Cuprous oxidase</fullName>
    </alternativeName>
</protein>
<dbReference type="Gene3D" id="2.60.40.420">
    <property type="entry name" value="Cupredoxins - blue copper proteins"/>
    <property type="match status" value="3"/>
</dbReference>
<dbReference type="PROSITE" id="PS51257">
    <property type="entry name" value="PROKAR_LIPOPROTEIN"/>
    <property type="match status" value="1"/>
</dbReference>
<organism evidence="12 13">
    <name type="scientific">Methylomonas koyamae</name>
    <dbReference type="NCBI Taxonomy" id="702114"/>
    <lineage>
        <taxon>Bacteria</taxon>
        <taxon>Pseudomonadati</taxon>
        <taxon>Pseudomonadota</taxon>
        <taxon>Gammaproteobacteria</taxon>
        <taxon>Methylococcales</taxon>
        <taxon>Methylococcaceae</taxon>
        <taxon>Methylomonas</taxon>
    </lineage>
</organism>
<evidence type="ECO:0000259" key="10">
    <source>
        <dbReference type="Pfam" id="PF07731"/>
    </source>
</evidence>
<comment type="subunit">
    <text evidence="1">Monomer.</text>
</comment>
<dbReference type="SUPFAM" id="SSF49503">
    <property type="entry name" value="Cupredoxins"/>
    <property type="match status" value="3"/>
</dbReference>
<dbReference type="InterPro" id="IPR045087">
    <property type="entry name" value="Cu-oxidase_fam"/>
</dbReference>
<evidence type="ECO:0000256" key="2">
    <source>
        <dbReference type="ARBA" id="ARBA00022723"/>
    </source>
</evidence>
<sequence length="546" mass="60476">MSIDAGRRRFLKYSALGGAWAACPRWVSAETLRNAPTAGFHPDVELDFTAKLARVEILNQGPATAVQKFFGTVRKGPANSLVQLPNNYLGPILNLQQGQKVRVYFTNQLSEATIIHWHGLHVPQSSDGHPMYTIAPGGQYVYEFEVRNPAGTSFYHSHAHNLTAEQVYRGLSGLIVVRDVEEAKLDLPDGDYDLPLVIQDRSFDNRNQLRYVHGMPQRMMGFLGDTILVNGKPSAGFQVKSRAYRFRALNGSNSRIYKLGWDDGTPLTAIATDAGLLARPETRPYLMLAPGERIDLWLDFSGRAVGSKLTLYSLPYSGAMPAMYERMGHGGMMHGGIHQGAKFPIAVFEVTEKVSDSPKLPEKLVPFRRLTAADTDNADSPLPIALSMQPMRPLLNGMSFAMDRVVEAEKVPLGSIKKIRIFHDHSRGGHRGGMGMMGGMRHGGDADPNPEHDMGGMGGAMMNMAHPIHLHGQQYQILSRHAADTDGYASVKDGFIDSGWKDTVLVMPGEVVEIAKPFQDYKGLFLYHCHNLEHEDLGMMRQFYVY</sequence>
<dbReference type="PANTHER" id="PTHR48267:SF1">
    <property type="entry name" value="BILIRUBIN OXIDASE"/>
    <property type="match status" value="1"/>
</dbReference>
<dbReference type="STRING" id="702114.A1355_14550"/>
<dbReference type="EC" id="1.16.3.4" evidence="5"/>
<evidence type="ECO:0000256" key="7">
    <source>
        <dbReference type="ARBA" id="ARBA00042896"/>
    </source>
</evidence>
<dbReference type="CDD" id="cd13879">
    <property type="entry name" value="CuRO_2_McoP_like"/>
    <property type="match status" value="1"/>
</dbReference>
<evidence type="ECO:0000256" key="4">
    <source>
        <dbReference type="ARBA" id="ARBA00023002"/>
    </source>
</evidence>
<evidence type="ECO:0000256" key="1">
    <source>
        <dbReference type="ARBA" id="ARBA00011245"/>
    </source>
</evidence>
<evidence type="ECO:0000256" key="9">
    <source>
        <dbReference type="ARBA" id="ARBA00048092"/>
    </source>
</evidence>
<dbReference type="PROSITE" id="PS00080">
    <property type="entry name" value="MULTICOPPER_OXIDASE2"/>
    <property type="match status" value="1"/>
</dbReference>
<evidence type="ECO:0000313" key="12">
    <source>
        <dbReference type="EMBL" id="OAI12204.1"/>
    </source>
</evidence>
<evidence type="ECO:0000313" key="13">
    <source>
        <dbReference type="Proteomes" id="UP000077628"/>
    </source>
</evidence>
<keyword evidence="2" id="KW-0479">Metal-binding</keyword>
<dbReference type="InterPro" id="IPR008972">
    <property type="entry name" value="Cupredoxin"/>
</dbReference>
<keyword evidence="4" id="KW-0560">Oxidoreductase</keyword>
<dbReference type="NCBIfam" id="TIGR01409">
    <property type="entry name" value="TAT_signal_seq"/>
    <property type="match status" value="1"/>
</dbReference>
<dbReference type="InterPro" id="IPR019546">
    <property type="entry name" value="TAT_signal_bac_arc"/>
</dbReference>
<evidence type="ECO:0000256" key="6">
    <source>
        <dbReference type="ARBA" id="ARBA00041027"/>
    </source>
</evidence>
<accession>A0A177N3G9</accession>
<evidence type="ECO:0000256" key="8">
    <source>
        <dbReference type="ARBA" id="ARBA00043090"/>
    </source>
</evidence>
<evidence type="ECO:0000256" key="5">
    <source>
        <dbReference type="ARBA" id="ARBA00038978"/>
    </source>
</evidence>
<dbReference type="EMBL" id="LUUK01000221">
    <property type="protein sequence ID" value="OAI12204.1"/>
    <property type="molecule type" value="Genomic_DNA"/>
</dbReference>
<dbReference type="InterPro" id="IPR011707">
    <property type="entry name" value="Cu-oxidase-like_N"/>
</dbReference>
<dbReference type="Pfam" id="PF07732">
    <property type="entry name" value="Cu-oxidase_3"/>
    <property type="match status" value="1"/>
</dbReference>
<keyword evidence="13" id="KW-1185">Reference proteome</keyword>
<keyword evidence="3" id="KW-0732">Signal</keyword>
<dbReference type="AlphaFoldDB" id="A0A177N3G9"/>
<feature type="domain" description="Plastocyanin-like" evidence="11">
    <location>
        <begin position="75"/>
        <end position="180"/>
    </location>
</feature>
<reference evidence="13" key="1">
    <citation type="submission" date="2016-03" db="EMBL/GenBank/DDBJ databases">
        <authorList>
            <person name="Heylen K."/>
            <person name="De Vos P."/>
            <person name="Vekeman B."/>
        </authorList>
    </citation>
    <scope>NUCLEOTIDE SEQUENCE [LARGE SCALE GENOMIC DNA]</scope>
    <source>
        <strain evidence="13">R-45383</strain>
    </source>
</reference>
<dbReference type="InterPro" id="IPR002355">
    <property type="entry name" value="Cu_oxidase_Cu_BS"/>
</dbReference>
<comment type="caution">
    <text evidence="12">The sequence shown here is derived from an EMBL/GenBank/DDBJ whole genome shotgun (WGS) entry which is preliminary data.</text>
</comment>
<dbReference type="PROSITE" id="PS51318">
    <property type="entry name" value="TAT"/>
    <property type="match status" value="1"/>
</dbReference>
<feature type="domain" description="Plastocyanin-like" evidence="10">
    <location>
        <begin position="462"/>
        <end position="545"/>
    </location>
</feature>